<gene>
    <name evidence="1" type="ORF">PPACK8108_LOCUS9968</name>
</gene>
<proteinExistence type="predicted"/>
<dbReference type="AlphaFoldDB" id="A0AAV0B057"/>
<dbReference type="EMBL" id="CALTRL010002206">
    <property type="protein sequence ID" value="CAH7675007.1"/>
    <property type="molecule type" value="Genomic_DNA"/>
</dbReference>
<sequence>MSCIAKLCGCFTGGKDSNSENPRPSRSVGPNETLEFIRIPWDGSIPTIVRARTVQAPNAPRLVPDLRNFYHRSTDAWHSINFQMIRMLHPKVKECEGNYLAIYTLVQENHGFSRNISTDREVYGDIFLVKISSDNAKKLEHVSVELLGQLMLPALTNAVRIIGPEMNPLNSWPVNVSADFTPL</sequence>
<organism evidence="1 2">
    <name type="scientific">Phakopsora pachyrhizi</name>
    <name type="common">Asian soybean rust disease fungus</name>
    <dbReference type="NCBI Taxonomy" id="170000"/>
    <lineage>
        <taxon>Eukaryota</taxon>
        <taxon>Fungi</taxon>
        <taxon>Dikarya</taxon>
        <taxon>Basidiomycota</taxon>
        <taxon>Pucciniomycotina</taxon>
        <taxon>Pucciniomycetes</taxon>
        <taxon>Pucciniales</taxon>
        <taxon>Phakopsoraceae</taxon>
        <taxon>Phakopsora</taxon>
    </lineage>
</organism>
<reference evidence="1" key="1">
    <citation type="submission" date="2022-06" db="EMBL/GenBank/DDBJ databases">
        <authorList>
            <consortium name="SYNGENTA / RWTH Aachen University"/>
        </authorList>
    </citation>
    <scope>NUCLEOTIDE SEQUENCE</scope>
</reference>
<evidence type="ECO:0000313" key="1">
    <source>
        <dbReference type="EMBL" id="CAH7675007.1"/>
    </source>
</evidence>
<accession>A0AAV0B057</accession>
<name>A0AAV0B057_PHAPC</name>
<evidence type="ECO:0000313" key="2">
    <source>
        <dbReference type="Proteomes" id="UP001153365"/>
    </source>
</evidence>
<protein>
    <submittedName>
        <fullName evidence="1">Uncharacterized protein</fullName>
    </submittedName>
</protein>
<comment type="caution">
    <text evidence="1">The sequence shown here is derived from an EMBL/GenBank/DDBJ whole genome shotgun (WGS) entry which is preliminary data.</text>
</comment>
<keyword evidence="2" id="KW-1185">Reference proteome</keyword>
<dbReference type="Proteomes" id="UP001153365">
    <property type="component" value="Unassembled WGS sequence"/>
</dbReference>